<evidence type="ECO:0008006" key="3">
    <source>
        <dbReference type="Google" id="ProtNLM"/>
    </source>
</evidence>
<evidence type="ECO:0000313" key="1">
    <source>
        <dbReference type="EMBL" id="MFK3865943.1"/>
    </source>
</evidence>
<accession>A0ABW8L2Z4</accession>
<dbReference type="RefSeq" id="WP_404676206.1">
    <property type="nucleotide sequence ID" value="NZ_JBJDOT010000033.1"/>
</dbReference>
<protein>
    <recommendedName>
        <fullName evidence="3">Lipoprotein</fullName>
    </recommendedName>
</protein>
<gene>
    <name evidence="1" type="ORF">ACI2JU_19025</name>
</gene>
<sequence>MNKAIIVGVCLILFSCSSIPVGTMLKLSSLDGDSFLKLKSKELRTKIQIDKPMEIDVTKTKLSLELETSKGNIIFNFPLNVVYVKDILPEENWLTAIPERSEYELSLSEEAIKNFKNLQVKMKAEQPKRFSFNVDTDVENNPMNQEAIILSIFVRFSENSDYITLFDRASVKIEDND</sequence>
<proteinExistence type="predicted"/>
<reference evidence="1 2" key="1">
    <citation type="submission" date="2024-11" db="EMBL/GenBank/DDBJ databases">
        <title>The Natural Products Discovery Center: Release of the First 8490 Sequenced Strains for Exploring Actinobacteria Biosynthetic Diversity.</title>
        <authorList>
            <person name="Kalkreuter E."/>
            <person name="Kautsar S.A."/>
            <person name="Yang D."/>
            <person name="Bader C.D."/>
            <person name="Teijaro C.N."/>
            <person name="Fluegel L."/>
            <person name="Davis C.M."/>
            <person name="Simpson J.R."/>
            <person name="Lauterbach L."/>
            <person name="Steele A.D."/>
            <person name="Gui C."/>
            <person name="Meng S."/>
            <person name="Li G."/>
            <person name="Viehrig K."/>
            <person name="Ye F."/>
            <person name="Su P."/>
            <person name="Kiefer A.F."/>
            <person name="Nichols A."/>
            <person name="Cepeda A.J."/>
            <person name="Yan W."/>
            <person name="Fan B."/>
            <person name="Jiang Y."/>
            <person name="Adhikari A."/>
            <person name="Zheng C.-J."/>
            <person name="Schuster L."/>
            <person name="Cowan T.M."/>
            <person name="Smanski M.J."/>
            <person name="Chevrette M.G."/>
            <person name="De Carvalho L.P.S."/>
            <person name="Shen B."/>
        </authorList>
    </citation>
    <scope>NUCLEOTIDE SEQUENCE [LARGE SCALE GENOMIC DNA]</scope>
    <source>
        <strain evidence="1 2">NPDC078403</strain>
    </source>
</reference>
<comment type="caution">
    <text evidence="1">The sequence shown here is derived from an EMBL/GenBank/DDBJ whole genome shotgun (WGS) entry which is preliminary data.</text>
</comment>
<keyword evidence="2" id="KW-1185">Reference proteome</keyword>
<evidence type="ECO:0000313" key="2">
    <source>
        <dbReference type="Proteomes" id="UP001620262"/>
    </source>
</evidence>
<dbReference type="Proteomes" id="UP001620262">
    <property type="component" value="Unassembled WGS sequence"/>
</dbReference>
<dbReference type="PROSITE" id="PS51257">
    <property type="entry name" value="PROKAR_LIPOPROTEIN"/>
    <property type="match status" value="1"/>
</dbReference>
<dbReference type="EMBL" id="JBJDOT010000033">
    <property type="protein sequence ID" value="MFK3865943.1"/>
    <property type="molecule type" value="Genomic_DNA"/>
</dbReference>
<name>A0ABW8L2Z4_9GAMM</name>
<organism evidence="1 2">
    <name type="scientific">Pseudoalteromonas rhizosphaerae</name>
    <dbReference type="NCBI Taxonomy" id="2518973"/>
    <lineage>
        <taxon>Bacteria</taxon>
        <taxon>Pseudomonadati</taxon>
        <taxon>Pseudomonadota</taxon>
        <taxon>Gammaproteobacteria</taxon>
        <taxon>Alteromonadales</taxon>
        <taxon>Pseudoalteromonadaceae</taxon>
        <taxon>Pseudoalteromonas</taxon>
    </lineage>
</organism>